<comment type="caution">
    <text evidence="4">The sequence shown here is derived from an EMBL/GenBank/DDBJ whole genome shotgun (WGS) entry which is preliminary data.</text>
</comment>
<dbReference type="EMBL" id="VULR01000001">
    <property type="protein sequence ID" value="MSS42163.1"/>
    <property type="molecule type" value="Genomic_DNA"/>
</dbReference>
<reference evidence="4 5" key="1">
    <citation type="submission" date="2019-08" db="EMBL/GenBank/DDBJ databases">
        <title>In-depth cultivation of the pig gut microbiome towards novel bacterial diversity and tailored functional studies.</title>
        <authorList>
            <person name="Wylensek D."/>
            <person name="Hitch T.C.A."/>
            <person name="Clavel T."/>
        </authorList>
    </citation>
    <scope>NUCLEOTIDE SEQUENCE [LARGE SCALE GENOMIC DNA]</scope>
    <source>
        <strain evidence="4 5">Med78-601-WT-4W-RMD-3</strain>
    </source>
</reference>
<feature type="domain" description="NodB homology" evidence="3">
    <location>
        <begin position="47"/>
        <end position="230"/>
    </location>
</feature>
<dbReference type="InterPro" id="IPR050248">
    <property type="entry name" value="Polysacc_deacetylase_ArnD"/>
</dbReference>
<dbReference type="AlphaFoldDB" id="A0A844FDV6"/>
<dbReference type="InterPro" id="IPR011330">
    <property type="entry name" value="Glyco_hydro/deAcase_b/a-brl"/>
</dbReference>
<dbReference type="PANTHER" id="PTHR10587">
    <property type="entry name" value="GLYCOSYL TRANSFERASE-RELATED"/>
    <property type="match status" value="1"/>
</dbReference>
<dbReference type="InterPro" id="IPR002509">
    <property type="entry name" value="NODB_dom"/>
</dbReference>
<evidence type="ECO:0000256" key="2">
    <source>
        <dbReference type="ARBA" id="ARBA00022801"/>
    </source>
</evidence>
<accession>A0A844FDV6</accession>
<dbReference type="Gene3D" id="3.20.20.370">
    <property type="entry name" value="Glycoside hydrolase/deacetylase"/>
    <property type="match status" value="1"/>
</dbReference>
<dbReference type="RefSeq" id="WP_154481332.1">
    <property type="nucleotide sequence ID" value="NZ_JBCLQA010000001.1"/>
</dbReference>
<evidence type="ECO:0000259" key="3">
    <source>
        <dbReference type="PROSITE" id="PS51677"/>
    </source>
</evidence>
<name>A0A844FDV6_9FIRM</name>
<dbReference type="GO" id="GO:0046872">
    <property type="term" value="F:metal ion binding"/>
    <property type="evidence" value="ECO:0007669"/>
    <property type="project" value="UniProtKB-KW"/>
</dbReference>
<dbReference type="Proteomes" id="UP000462760">
    <property type="component" value="Unassembled WGS sequence"/>
</dbReference>
<dbReference type="GO" id="GO:0005975">
    <property type="term" value="P:carbohydrate metabolic process"/>
    <property type="evidence" value="ECO:0007669"/>
    <property type="project" value="InterPro"/>
</dbReference>
<gene>
    <name evidence="4" type="ORF">FYJ27_00215</name>
</gene>
<dbReference type="Pfam" id="PF01522">
    <property type="entry name" value="Polysacc_deac_1"/>
    <property type="match status" value="1"/>
</dbReference>
<dbReference type="PANTHER" id="PTHR10587:SF133">
    <property type="entry name" value="CHITIN DEACETYLASE 1-RELATED"/>
    <property type="match status" value="1"/>
</dbReference>
<dbReference type="GO" id="GO:0016020">
    <property type="term" value="C:membrane"/>
    <property type="evidence" value="ECO:0007669"/>
    <property type="project" value="TreeGrafter"/>
</dbReference>
<keyword evidence="2" id="KW-0378">Hydrolase</keyword>
<dbReference type="SUPFAM" id="SSF88713">
    <property type="entry name" value="Glycoside hydrolase/deacetylase"/>
    <property type="match status" value="1"/>
</dbReference>
<keyword evidence="1" id="KW-0479">Metal-binding</keyword>
<evidence type="ECO:0000313" key="5">
    <source>
        <dbReference type="Proteomes" id="UP000462760"/>
    </source>
</evidence>
<dbReference type="PROSITE" id="PS51677">
    <property type="entry name" value="NODB"/>
    <property type="match status" value="1"/>
</dbReference>
<dbReference type="OrthoDB" id="258610at2"/>
<proteinExistence type="predicted"/>
<organism evidence="4 5">
    <name type="scientific">Anaerosalibacter bizertensis</name>
    <dbReference type="NCBI Taxonomy" id="932217"/>
    <lineage>
        <taxon>Bacteria</taxon>
        <taxon>Bacillati</taxon>
        <taxon>Bacillota</taxon>
        <taxon>Tissierellia</taxon>
        <taxon>Tissierellales</taxon>
        <taxon>Sporanaerobacteraceae</taxon>
        <taxon>Anaerosalibacter</taxon>
    </lineage>
</organism>
<evidence type="ECO:0000256" key="1">
    <source>
        <dbReference type="ARBA" id="ARBA00022723"/>
    </source>
</evidence>
<evidence type="ECO:0000313" key="4">
    <source>
        <dbReference type="EMBL" id="MSS42163.1"/>
    </source>
</evidence>
<dbReference type="GO" id="GO:0016810">
    <property type="term" value="F:hydrolase activity, acting on carbon-nitrogen (but not peptide) bonds"/>
    <property type="evidence" value="ECO:0007669"/>
    <property type="project" value="InterPro"/>
</dbReference>
<protein>
    <submittedName>
        <fullName evidence="4">Polysaccharide deacetylase family protein</fullName>
    </submittedName>
</protein>
<sequence>MNKKISLVIIIVVILSILTIKYTQRRSRFTFGNNYAQVIKKGTKEEKIIALTFDDGPHPDFTPKILDILKKYDVKATFFILGQHGQMYPDILKRQVEEGHEIGNHTFSHINIKKTPEEKIREEFYKTQEVIYSITNTEPRLFRPPYGIYNDLAINLANENNCSIVLWTPHQDSKDWGNPEVEEIIDTTVSKIENGDIILFHDYIYDEKSNTIEALEYIIPELKNRGYKFVTMSELIDLSVKQVSH</sequence>